<gene>
    <name evidence="1" type="ORF">ACFPN6_02140</name>
</gene>
<proteinExistence type="predicted"/>
<protein>
    <submittedName>
        <fullName evidence="1">Uncharacterized protein</fullName>
    </submittedName>
</protein>
<dbReference type="EMBL" id="JBHSKL010000003">
    <property type="protein sequence ID" value="MFC5223416.1"/>
    <property type="molecule type" value="Genomic_DNA"/>
</dbReference>
<keyword evidence="2" id="KW-1185">Reference proteome</keyword>
<comment type="caution">
    <text evidence="1">The sequence shown here is derived from an EMBL/GenBank/DDBJ whole genome shotgun (WGS) entry which is preliminary data.</text>
</comment>
<evidence type="ECO:0000313" key="2">
    <source>
        <dbReference type="Proteomes" id="UP001596156"/>
    </source>
</evidence>
<name>A0ABW0D2D7_STRFI</name>
<accession>A0ABW0D2D7</accession>
<evidence type="ECO:0000313" key="1">
    <source>
        <dbReference type="EMBL" id="MFC5223416.1"/>
    </source>
</evidence>
<dbReference type="RefSeq" id="WP_344643055.1">
    <property type="nucleotide sequence ID" value="NZ_BAAASS010000003.1"/>
</dbReference>
<organism evidence="1 2">
    <name type="scientific">Streptomyces fimbriatus</name>
    <dbReference type="NCBI Taxonomy" id="68197"/>
    <lineage>
        <taxon>Bacteria</taxon>
        <taxon>Bacillati</taxon>
        <taxon>Actinomycetota</taxon>
        <taxon>Actinomycetes</taxon>
        <taxon>Kitasatosporales</taxon>
        <taxon>Streptomycetaceae</taxon>
        <taxon>Streptomyces</taxon>
    </lineage>
</organism>
<reference evidence="2" key="1">
    <citation type="journal article" date="2019" name="Int. J. Syst. Evol. Microbiol.">
        <title>The Global Catalogue of Microorganisms (GCM) 10K type strain sequencing project: providing services to taxonomists for standard genome sequencing and annotation.</title>
        <authorList>
            <consortium name="The Broad Institute Genomics Platform"/>
            <consortium name="The Broad Institute Genome Sequencing Center for Infectious Disease"/>
            <person name="Wu L."/>
            <person name="Ma J."/>
        </authorList>
    </citation>
    <scope>NUCLEOTIDE SEQUENCE [LARGE SCALE GENOMIC DNA]</scope>
    <source>
        <strain evidence="2">CCM 8479</strain>
    </source>
</reference>
<dbReference type="Proteomes" id="UP001596156">
    <property type="component" value="Unassembled WGS sequence"/>
</dbReference>
<sequence>MDVSLPDQLGAVERESSAAAPAVIRKLLLSAPPEQITGQQDVAFVPVTRAQWKSVLRDADLPGLQRKTDDLVGEILRLRTASGRTVGKQLPEMLRSLHTSVVALGTVAEEVSRFSPSRTSAAERRLATDLARANRSEAQALFACLEQGWAESAWSAVRRYALAAQAAGRTLGTAARTDHADLPYEDVYQRTLGVSAEQLSPGSGVASRARLLAAWAEAPQILDRQLRRSMRHLIDDSLPLTVILLHHLAVLALSDRPLVTHRAALLGRDLVTSHLNSKPELTCSVIARHVAREPEMLSSHRGQIAYLDAYYEAEYQEEKARAVTDLHRAVLEADVRRTAVVVLELLGRTVPQGAPLATVRDLLTAEDSQPLCKFLASTIRSEWRNANAHEDFRWDPVNSTLLLGGEPADLEEVLDAAIRARAICRGFEHGVAVAYAQNASLVIRGAEDSNYVGRDLSILQAAGEARFPVLDIRRHGSLVRLDVPDVSVESLREAFRAILRAALADPSVERWELRQASPDRPLLHVDRTGTHAGLQIAAPLWEIADPLPFAALPMLANAMTNAGEPAETAAATVLCLAAAHVLGERDRLSPALAHGDPAAKDELISTTKLISEGVKAAAHLLEIPAHRKLLAFAEVLAGECHRLKGAPPFALVHEFVPAYRALRRHAPARLPWITGLHDSTV</sequence>